<dbReference type="OMA" id="WKVMQGD"/>
<dbReference type="GO" id="GO:0006487">
    <property type="term" value="P:protein N-linked glycosylation"/>
    <property type="evidence" value="ECO:0007669"/>
    <property type="project" value="TreeGrafter"/>
</dbReference>
<dbReference type="PANTHER" id="PTHR31306">
    <property type="entry name" value="ALPHA-1,6-MANNOSYLTRANSFERASE MNN11-RELATED"/>
    <property type="match status" value="1"/>
</dbReference>
<evidence type="ECO:0000313" key="5">
    <source>
        <dbReference type="EMBL" id="RFU31455.1"/>
    </source>
</evidence>
<evidence type="ECO:0000256" key="2">
    <source>
        <dbReference type="ARBA" id="ARBA00022676"/>
    </source>
</evidence>
<evidence type="ECO:0000256" key="1">
    <source>
        <dbReference type="ARBA" id="ARBA00005664"/>
    </source>
</evidence>
<name>A0A3E2HDK9_SCYLI</name>
<sequence>MLGYRAKGDLMRLVLAALAAFSLIVWIYQRHVLSLDDLLAHTANNTSILIHPQSQSHLTNTGASTAATSIASKTIENSRTSSTLLTPSTATGLQSSTAHGASGIDGPILESSTDSSTSQSKVWSRIGKISSLYYDEVTSKSQAYERALLSHIEHDQRFSYSHFVLRRGIVEGLWTKHALVLHHLVQELAKPQAERLDWLFWHDADVVIVNNQMPLEAFLPPEPQWSHINFMVSNDLGGLNDGVFYIRVCEWSVHFFAAGLSYPVYKPDVPLRYDEQTALEFLIQDERWANNTMHVPQRWFNAYHHFGSDDDIPPEWNWSNGYQEPGDLLVHLPGTGDFRSQLIDEWLHKVRFDPDTYSMPLSNTTYPDDIKAFWENEAKSEAESQETFWRRWKLIQEVGRDEDDKTRKQVEETEARMKGESKTDQDIEKAVNEIKGKRKQGKIEALRAADKDAASSKTGEEKKDAR</sequence>
<accession>A0A3E2HDK9</accession>
<proteinExistence type="inferred from homology"/>
<dbReference type="STRING" id="5539.A0A3E2HDK9"/>
<feature type="non-terminal residue" evidence="5">
    <location>
        <position position="1"/>
    </location>
</feature>
<comment type="similarity">
    <text evidence="1">Belongs to the glycosyltransferase 34 family.</text>
</comment>
<protein>
    <recommendedName>
        <fullName evidence="7">Glycosyltransferase family 34 protein</fullName>
    </recommendedName>
</protein>
<evidence type="ECO:0000256" key="4">
    <source>
        <dbReference type="SAM" id="MobiDB-lite"/>
    </source>
</evidence>
<organism evidence="5 6">
    <name type="scientific">Scytalidium lignicola</name>
    <name type="common">Hyphomycete</name>
    <dbReference type="NCBI Taxonomy" id="5539"/>
    <lineage>
        <taxon>Eukaryota</taxon>
        <taxon>Fungi</taxon>
        <taxon>Dikarya</taxon>
        <taxon>Ascomycota</taxon>
        <taxon>Pezizomycotina</taxon>
        <taxon>Leotiomycetes</taxon>
        <taxon>Leotiomycetes incertae sedis</taxon>
        <taxon>Scytalidium</taxon>
    </lineage>
</organism>
<gene>
    <name evidence="5" type="ORF">B7463_g4891</name>
</gene>
<dbReference type="AlphaFoldDB" id="A0A3E2HDK9"/>
<dbReference type="EMBL" id="NCSJ02000075">
    <property type="protein sequence ID" value="RFU31455.1"/>
    <property type="molecule type" value="Genomic_DNA"/>
</dbReference>
<reference evidence="5 6" key="1">
    <citation type="submission" date="2018-05" db="EMBL/GenBank/DDBJ databases">
        <title>Draft genome sequence of Scytalidium lignicola DSM 105466, a ubiquitous saprotrophic fungus.</title>
        <authorList>
            <person name="Buettner E."/>
            <person name="Gebauer A.M."/>
            <person name="Hofrichter M."/>
            <person name="Liers C."/>
            <person name="Kellner H."/>
        </authorList>
    </citation>
    <scope>NUCLEOTIDE SEQUENCE [LARGE SCALE GENOMIC DNA]</scope>
    <source>
        <strain evidence="5 6">DSM 105466</strain>
    </source>
</reference>
<dbReference type="GO" id="GO:0016757">
    <property type="term" value="F:glycosyltransferase activity"/>
    <property type="evidence" value="ECO:0007669"/>
    <property type="project" value="UniProtKB-KW"/>
</dbReference>
<dbReference type="Proteomes" id="UP000258309">
    <property type="component" value="Unassembled WGS sequence"/>
</dbReference>
<feature type="region of interest" description="Disordered" evidence="4">
    <location>
        <begin position="401"/>
        <end position="466"/>
    </location>
</feature>
<dbReference type="InterPro" id="IPR029044">
    <property type="entry name" value="Nucleotide-diphossugar_trans"/>
</dbReference>
<feature type="non-terminal residue" evidence="5">
    <location>
        <position position="466"/>
    </location>
</feature>
<evidence type="ECO:0000256" key="3">
    <source>
        <dbReference type="ARBA" id="ARBA00022679"/>
    </source>
</evidence>
<dbReference type="PANTHER" id="PTHR31306:SF8">
    <property type="entry name" value="GLYCOSYLTRANSFERASE FAMILY 34 PROTEIN"/>
    <property type="match status" value="1"/>
</dbReference>
<comment type="caution">
    <text evidence="5">The sequence shown here is derived from an EMBL/GenBank/DDBJ whole genome shotgun (WGS) entry which is preliminary data.</text>
</comment>
<dbReference type="InterPro" id="IPR008630">
    <property type="entry name" value="Glyco_trans_34"/>
</dbReference>
<feature type="region of interest" description="Disordered" evidence="4">
    <location>
        <begin position="78"/>
        <end position="115"/>
    </location>
</feature>
<dbReference type="Gene3D" id="3.90.550.10">
    <property type="entry name" value="Spore Coat Polysaccharide Biosynthesis Protein SpsA, Chain A"/>
    <property type="match status" value="1"/>
</dbReference>
<evidence type="ECO:0008006" key="7">
    <source>
        <dbReference type="Google" id="ProtNLM"/>
    </source>
</evidence>
<dbReference type="GO" id="GO:0000139">
    <property type="term" value="C:Golgi membrane"/>
    <property type="evidence" value="ECO:0007669"/>
    <property type="project" value="TreeGrafter"/>
</dbReference>
<evidence type="ECO:0000313" key="6">
    <source>
        <dbReference type="Proteomes" id="UP000258309"/>
    </source>
</evidence>
<dbReference type="Pfam" id="PF05637">
    <property type="entry name" value="Glyco_transf_34"/>
    <property type="match status" value="1"/>
</dbReference>
<keyword evidence="6" id="KW-1185">Reference proteome</keyword>
<keyword evidence="2" id="KW-0328">Glycosyltransferase</keyword>
<keyword evidence="3" id="KW-0808">Transferase</keyword>
<feature type="compositionally biased region" description="Low complexity" evidence="4">
    <location>
        <begin position="78"/>
        <end position="93"/>
    </location>
</feature>
<dbReference type="OrthoDB" id="407658at2759"/>